<sequence length="354" mass="39731">MSGHVVDVEGSTASKLPADDGRVRRFVELRERQQGAFSRAQAQSSGIDDYVLVRRSRNRQIQRIHQGVYADFTGPLPWGTRVWAAWLACGPEAALTGETALRWHGLNGDWDDHTVHLAVPQNRRMERRAGIRISRRKDFSSWLLEGREPGIVRLEVAVLTAAAGYAAPDQRAALVLDACRQRRTTPERLLAELNRLPRLRGRDQLHQILSDAATGVQSFLEQTYLRRVERPHGLPVGTRQLRVTDGKTVRYRDIEYLPYDLIVELDGRAGHADTTSSWRDMQRDNSATLRGKITLRFGYQLVKTHAPPLPRSAQHWRSAAGPAPPPPAPPPAASLEGFERLNGGFLALFHKTLH</sequence>
<keyword evidence="3" id="KW-1185">Reference proteome</keyword>
<accession>A0A4R2IE16</accession>
<feature type="compositionally biased region" description="Pro residues" evidence="1">
    <location>
        <begin position="322"/>
        <end position="332"/>
    </location>
</feature>
<evidence type="ECO:0000313" key="2">
    <source>
        <dbReference type="EMBL" id="TCO42577.1"/>
    </source>
</evidence>
<dbReference type="RefSeq" id="WP_132155498.1">
    <property type="nucleotide sequence ID" value="NZ_SLWR01000013.1"/>
</dbReference>
<dbReference type="AlphaFoldDB" id="A0A4R2IE16"/>
<dbReference type="EMBL" id="SLWR01000013">
    <property type="protein sequence ID" value="TCO42577.1"/>
    <property type="molecule type" value="Genomic_DNA"/>
</dbReference>
<evidence type="ECO:0000313" key="3">
    <source>
        <dbReference type="Proteomes" id="UP000295573"/>
    </source>
</evidence>
<dbReference type="OrthoDB" id="5146042at2"/>
<organism evidence="2 3">
    <name type="scientific">Kribbella antiqua</name>
    <dbReference type="NCBI Taxonomy" id="2512217"/>
    <lineage>
        <taxon>Bacteria</taxon>
        <taxon>Bacillati</taxon>
        <taxon>Actinomycetota</taxon>
        <taxon>Actinomycetes</taxon>
        <taxon>Propionibacteriales</taxon>
        <taxon>Kribbellaceae</taxon>
        <taxon>Kribbella</taxon>
    </lineage>
</organism>
<dbReference type="Proteomes" id="UP000295573">
    <property type="component" value="Unassembled WGS sequence"/>
</dbReference>
<protein>
    <submittedName>
        <fullName evidence="2">Uncharacterized protein</fullName>
    </submittedName>
</protein>
<comment type="caution">
    <text evidence="2">The sequence shown here is derived from an EMBL/GenBank/DDBJ whole genome shotgun (WGS) entry which is preliminary data.</text>
</comment>
<feature type="region of interest" description="Disordered" evidence="1">
    <location>
        <begin position="310"/>
        <end position="332"/>
    </location>
</feature>
<reference evidence="2 3" key="1">
    <citation type="journal article" date="2015" name="Stand. Genomic Sci.">
        <title>Genomic Encyclopedia of Bacterial and Archaeal Type Strains, Phase III: the genomes of soil and plant-associated and newly described type strains.</title>
        <authorList>
            <person name="Whitman W.B."/>
            <person name="Woyke T."/>
            <person name="Klenk H.P."/>
            <person name="Zhou Y."/>
            <person name="Lilburn T.G."/>
            <person name="Beck B.J."/>
            <person name="De Vos P."/>
            <person name="Vandamme P."/>
            <person name="Eisen J.A."/>
            <person name="Garrity G."/>
            <person name="Hugenholtz P."/>
            <person name="Kyrpides N.C."/>
        </authorList>
    </citation>
    <scope>NUCLEOTIDE SEQUENCE [LARGE SCALE GENOMIC DNA]</scope>
    <source>
        <strain evidence="2 3">VKM Ac-2541</strain>
    </source>
</reference>
<gene>
    <name evidence="2" type="ORF">EV646_113199</name>
</gene>
<proteinExistence type="predicted"/>
<name>A0A4R2IE16_9ACTN</name>
<evidence type="ECO:0000256" key="1">
    <source>
        <dbReference type="SAM" id="MobiDB-lite"/>
    </source>
</evidence>